<evidence type="ECO:0000256" key="4">
    <source>
        <dbReference type="ARBA" id="ARBA00011802"/>
    </source>
</evidence>
<evidence type="ECO:0000256" key="3">
    <source>
        <dbReference type="ARBA" id="ARBA00008277"/>
    </source>
</evidence>
<gene>
    <name evidence="21" type="primary">LOC106161318</name>
</gene>
<evidence type="ECO:0000256" key="11">
    <source>
        <dbReference type="ARBA" id="ARBA00023002"/>
    </source>
</evidence>
<feature type="binding site" evidence="17">
    <location>
        <position position="258"/>
    </location>
    <ligand>
        <name>FAD</name>
        <dbReference type="ChEBI" id="CHEBI:57692"/>
    </ligand>
</feature>
<keyword evidence="12" id="KW-0472">Membrane</keyword>
<evidence type="ECO:0000256" key="8">
    <source>
        <dbReference type="ARBA" id="ARBA00022824"/>
    </source>
</evidence>
<name>A0A1S3I606_LINAN</name>
<evidence type="ECO:0000256" key="9">
    <source>
        <dbReference type="ARBA" id="ARBA00022827"/>
    </source>
</evidence>
<evidence type="ECO:0000256" key="13">
    <source>
        <dbReference type="ARBA" id="ARBA00023157"/>
    </source>
</evidence>
<feature type="active site" evidence="16">
    <location>
        <position position="400"/>
    </location>
</feature>
<proteinExistence type="inferred from homology"/>
<evidence type="ECO:0000256" key="12">
    <source>
        <dbReference type="ARBA" id="ARBA00023136"/>
    </source>
</evidence>
<dbReference type="GO" id="GO:0015035">
    <property type="term" value="F:protein-disulfide reductase activity"/>
    <property type="evidence" value="ECO:0007669"/>
    <property type="project" value="InterPro"/>
</dbReference>
<evidence type="ECO:0000256" key="15">
    <source>
        <dbReference type="ARBA" id="ARBA00023284"/>
    </source>
</evidence>
<evidence type="ECO:0000256" key="16">
    <source>
        <dbReference type="PIRSR" id="PIRSR017205-1"/>
    </source>
</evidence>
<dbReference type="RefSeq" id="XP_013393687.1">
    <property type="nucleotide sequence ID" value="XM_013538233.1"/>
</dbReference>
<comment type="similarity">
    <text evidence="3">Belongs to the EROs family.</text>
</comment>
<keyword evidence="13 18" id="KW-1015">Disulfide bond</keyword>
<dbReference type="KEGG" id="lak:106161318"/>
<dbReference type="InParanoid" id="A0A1S3I606"/>
<dbReference type="AlphaFoldDB" id="A0A1S3I606"/>
<evidence type="ECO:0000256" key="18">
    <source>
        <dbReference type="PIRSR" id="PIRSR017205-3"/>
    </source>
</evidence>
<dbReference type="Proteomes" id="UP000085678">
    <property type="component" value="Unplaced"/>
</dbReference>
<feature type="disulfide bond" description="Redox-active" evidence="18">
    <location>
        <begin position="89"/>
        <end position="94"/>
    </location>
</feature>
<dbReference type="InterPro" id="IPR007266">
    <property type="entry name" value="Ero1"/>
</dbReference>
<dbReference type="GO" id="GO:0034975">
    <property type="term" value="P:protein folding in endoplasmic reticulum"/>
    <property type="evidence" value="ECO:0007669"/>
    <property type="project" value="InterPro"/>
</dbReference>
<keyword evidence="11" id="KW-0560">Oxidoreductase</keyword>
<reference evidence="21" key="1">
    <citation type="submission" date="2025-08" db="UniProtKB">
        <authorList>
            <consortium name="RefSeq"/>
        </authorList>
    </citation>
    <scope>IDENTIFICATION</scope>
    <source>
        <tissue evidence="21">Gonads</tissue>
    </source>
</reference>
<evidence type="ECO:0000256" key="14">
    <source>
        <dbReference type="ARBA" id="ARBA00023180"/>
    </source>
</evidence>
<evidence type="ECO:0000256" key="17">
    <source>
        <dbReference type="PIRSR" id="PIRSR017205-2"/>
    </source>
</evidence>
<feature type="active site" description="Nucleophile" evidence="16">
    <location>
        <position position="397"/>
    </location>
</feature>
<keyword evidence="10" id="KW-0249">Electron transport</keyword>
<feature type="signal peptide" evidence="19">
    <location>
        <begin position="1"/>
        <end position="22"/>
    </location>
</feature>
<protein>
    <submittedName>
        <fullName evidence="21">ERO1-like protein beta isoform X1</fullName>
    </submittedName>
</protein>
<sequence>MWLPKLGILTAYVVLGVTVTLSADEKDCFCKIPLKGEVDDCSCKIESLDSFNNLKIFPRLHSLLNKDYFRFFKVNLKRPCPFWGDDGRCALRDCHVDKCSEDQLPPGYKESKQEENKYTKEAQEQLHTDCKEQKELGGIDKTISSEDRESFKSWSKYDDAQDNFCELDDDNSADMEYVDLTLNPERYTGYKGESAWRIWRTIYQENCFKPDTPVPGYGPAEARGAEGKALQSGLDLMRSLKGMCLEKRVFFRMISGLHTSINVHLSAKNYLPAANGYGKGTWGPNVEEFQKRFDPETTNGEGPQRLKNLYFTYLVELRALAKAAPYLEQEDFFTGDEKEDNETRNAVKDLLKIIKSFPDQFDESRLFQGNNKEAQQLKEEFRKLFRNISVIMDCVGCDKCKLWGKTQTQGMGTALKILFSGDTMGPDSTVDAQQKKNFQLRRSEIVSLFNAFGRLSTSIKEVDVFRQLIKEKDST</sequence>
<feature type="disulfide bond" description="Redox-active" evidence="18">
    <location>
        <begin position="397"/>
        <end position="400"/>
    </location>
</feature>
<feature type="disulfide bond" evidence="18">
    <location>
        <begin position="130"/>
        <end position="165"/>
    </location>
</feature>
<comment type="cofactor">
    <cofactor evidence="1 17">
        <name>FAD</name>
        <dbReference type="ChEBI" id="CHEBI:57692"/>
    </cofactor>
</comment>
<keyword evidence="5" id="KW-0813">Transport</keyword>
<dbReference type="GO" id="GO:0016972">
    <property type="term" value="F:thiol oxidase activity"/>
    <property type="evidence" value="ECO:0007669"/>
    <property type="project" value="InterPro"/>
</dbReference>
<keyword evidence="14" id="KW-0325">Glycoprotein</keyword>
<evidence type="ECO:0000256" key="19">
    <source>
        <dbReference type="SAM" id="SignalP"/>
    </source>
</evidence>
<evidence type="ECO:0000313" key="21">
    <source>
        <dbReference type="RefSeq" id="XP_013393687.1"/>
    </source>
</evidence>
<dbReference type="PIRSF" id="PIRSF017205">
    <property type="entry name" value="ERO1"/>
    <property type="match status" value="1"/>
</dbReference>
<dbReference type="PANTHER" id="PTHR12613:SF0">
    <property type="entry name" value="ERO1-LIKE PROTEIN"/>
    <property type="match status" value="1"/>
</dbReference>
<dbReference type="GO" id="GO:0071949">
    <property type="term" value="F:FAD binding"/>
    <property type="evidence" value="ECO:0007669"/>
    <property type="project" value="InterPro"/>
</dbReference>
<keyword evidence="15" id="KW-0676">Redox-active center</keyword>
<feature type="chain" id="PRO_5010240932" evidence="19">
    <location>
        <begin position="23"/>
        <end position="475"/>
    </location>
</feature>
<feature type="binding site" evidence="17">
    <location>
        <position position="199"/>
    </location>
    <ligand>
        <name>FAD</name>
        <dbReference type="ChEBI" id="CHEBI:57692"/>
    </ligand>
</feature>
<feature type="binding site" evidence="17">
    <location>
        <position position="186"/>
    </location>
    <ligand>
        <name>FAD</name>
        <dbReference type="ChEBI" id="CHEBI:57692"/>
    </ligand>
</feature>
<accession>A0A1S3I606</accession>
<dbReference type="GO" id="GO:0005789">
    <property type="term" value="C:endoplasmic reticulum membrane"/>
    <property type="evidence" value="ECO:0007669"/>
    <property type="project" value="UniProtKB-SubCell"/>
</dbReference>
<evidence type="ECO:0000256" key="7">
    <source>
        <dbReference type="ARBA" id="ARBA00022729"/>
    </source>
</evidence>
<evidence type="ECO:0000256" key="10">
    <source>
        <dbReference type="ARBA" id="ARBA00022982"/>
    </source>
</evidence>
<evidence type="ECO:0000313" key="20">
    <source>
        <dbReference type="Proteomes" id="UP000085678"/>
    </source>
</evidence>
<evidence type="ECO:0000256" key="5">
    <source>
        <dbReference type="ARBA" id="ARBA00022448"/>
    </source>
</evidence>
<dbReference type="Pfam" id="PF04137">
    <property type="entry name" value="ERO1"/>
    <property type="match status" value="1"/>
</dbReference>
<evidence type="ECO:0000256" key="2">
    <source>
        <dbReference type="ARBA" id="ARBA00004367"/>
    </source>
</evidence>
<dbReference type="STRING" id="7574.A0A1S3I606"/>
<evidence type="ECO:0000256" key="1">
    <source>
        <dbReference type="ARBA" id="ARBA00001974"/>
    </source>
</evidence>
<keyword evidence="8" id="KW-0256">Endoplasmic reticulum</keyword>
<dbReference type="GeneID" id="106161318"/>
<organism evidence="20 21">
    <name type="scientific">Lingula anatina</name>
    <name type="common">Brachiopod</name>
    <name type="synonym">Lingula unguis</name>
    <dbReference type="NCBI Taxonomy" id="7574"/>
    <lineage>
        <taxon>Eukaryota</taxon>
        <taxon>Metazoa</taxon>
        <taxon>Spiralia</taxon>
        <taxon>Lophotrochozoa</taxon>
        <taxon>Brachiopoda</taxon>
        <taxon>Linguliformea</taxon>
        <taxon>Lingulata</taxon>
        <taxon>Lingulida</taxon>
        <taxon>Linguloidea</taxon>
        <taxon>Lingulidae</taxon>
        <taxon>Lingula</taxon>
    </lineage>
</organism>
<dbReference type="FunCoup" id="A0A1S3I606">
    <property type="interactions" value="1888"/>
</dbReference>
<dbReference type="SUPFAM" id="SSF110019">
    <property type="entry name" value="ERO1-like"/>
    <property type="match status" value="1"/>
</dbReference>
<comment type="subcellular location">
    <subcellularLocation>
        <location evidence="2">Endoplasmic reticulum membrane</location>
        <topology evidence="2">Peripheral membrane protein</topology>
        <orientation evidence="2">Lumenal side</orientation>
    </subcellularLocation>
</comment>
<feature type="binding site" evidence="17">
    <location>
        <position position="292"/>
    </location>
    <ligand>
        <name>FAD</name>
        <dbReference type="ChEBI" id="CHEBI:57692"/>
    </ligand>
</feature>
<dbReference type="PANTHER" id="PTHR12613">
    <property type="entry name" value="ERO1-RELATED"/>
    <property type="match status" value="1"/>
</dbReference>
<evidence type="ECO:0000256" key="6">
    <source>
        <dbReference type="ARBA" id="ARBA00022630"/>
    </source>
</evidence>
<dbReference type="InterPro" id="IPR037192">
    <property type="entry name" value="ERO1-like_sf"/>
</dbReference>
<keyword evidence="7 19" id="KW-0732">Signal</keyword>
<keyword evidence="20" id="KW-1185">Reference proteome</keyword>
<dbReference type="OrthoDB" id="269384at2759"/>
<keyword evidence="9 17" id="KW-0274">FAD</keyword>
<comment type="subunit">
    <text evidence="4">May function both as a monomer and a homodimer.</text>
</comment>
<keyword evidence="6" id="KW-0285">Flavoprotein</keyword>
<feature type="binding site" evidence="17">
    <location>
        <position position="188"/>
    </location>
    <ligand>
        <name>FAD</name>
        <dbReference type="ChEBI" id="CHEBI:57692"/>
    </ligand>
</feature>
<feature type="binding site" evidence="17">
    <location>
        <position position="255"/>
    </location>
    <ligand>
        <name>FAD</name>
        <dbReference type="ChEBI" id="CHEBI:57692"/>
    </ligand>
</feature>